<dbReference type="InterPro" id="IPR057475">
    <property type="entry name" value="CUT_C"/>
</dbReference>
<dbReference type="InterPro" id="IPR001507">
    <property type="entry name" value="ZP_dom"/>
</dbReference>
<evidence type="ECO:0000256" key="9">
    <source>
        <dbReference type="SAM" id="Phobius"/>
    </source>
</evidence>
<reference evidence="13" key="1">
    <citation type="submission" date="2016-11" db="UniProtKB">
        <authorList>
            <consortium name="WormBaseParasite"/>
        </authorList>
    </citation>
    <scope>IDENTIFICATION</scope>
</reference>
<dbReference type="AlphaFoldDB" id="A0A1I7UG80"/>
<feature type="chain" id="PRO_5009308949" evidence="10">
    <location>
        <begin position="20"/>
        <end position="588"/>
    </location>
</feature>
<keyword evidence="7 9" id="KW-0472">Membrane</keyword>
<evidence type="ECO:0000256" key="5">
    <source>
        <dbReference type="ARBA" id="ARBA00022729"/>
    </source>
</evidence>
<evidence type="ECO:0000256" key="3">
    <source>
        <dbReference type="ARBA" id="ARBA00022475"/>
    </source>
</evidence>
<dbReference type="SMART" id="SM00241">
    <property type="entry name" value="ZP"/>
    <property type="match status" value="1"/>
</dbReference>
<dbReference type="PANTHER" id="PTHR22907">
    <property type="entry name" value="GH04558P"/>
    <property type="match status" value="1"/>
</dbReference>
<dbReference type="Pfam" id="PF25057">
    <property type="entry name" value="CUT_N"/>
    <property type="match status" value="1"/>
</dbReference>
<keyword evidence="4 9" id="KW-0812">Transmembrane</keyword>
<keyword evidence="6 9" id="KW-1133">Transmembrane helix</keyword>
<evidence type="ECO:0000259" key="11">
    <source>
        <dbReference type="PROSITE" id="PS51034"/>
    </source>
</evidence>
<dbReference type="GO" id="GO:0005886">
    <property type="term" value="C:plasma membrane"/>
    <property type="evidence" value="ECO:0007669"/>
    <property type="project" value="UniProtKB-SubCell"/>
</dbReference>
<dbReference type="Pfam" id="PF25301">
    <property type="entry name" value="CUT_C"/>
    <property type="match status" value="1"/>
</dbReference>
<feature type="region of interest" description="Disordered" evidence="8">
    <location>
        <begin position="371"/>
        <end position="434"/>
    </location>
</feature>
<evidence type="ECO:0000256" key="8">
    <source>
        <dbReference type="SAM" id="MobiDB-lite"/>
    </source>
</evidence>
<dbReference type="WBParaSite" id="Csp11.Scaffold629.g9010.t1">
    <property type="protein sequence ID" value="Csp11.Scaffold629.g9010.t1"/>
    <property type="gene ID" value="Csp11.Scaffold629.g9010"/>
</dbReference>
<dbReference type="STRING" id="1561998.A0A1I7UG80"/>
<proteinExistence type="predicted"/>
<dbReference type="PROSITE" id="PS51034">
    <property type="entry name" value="ZP_2"/>
    <property type="match status" value="1"/>
</dbReference>
<evidence type="ECO:0000256" key="6">
    <source>
        <dbReference type="ARBA" id="ARBA00022989"/>
    </source>
</evidence>
<keyword evidence="12" id="KW-1185">Reference proteome</keyword>
<evidence type="ECO:0000256" key="1">
    <source>
        <dbReference type="ARBA" id="ARBA00004251"/>
    </source>
</evidence>
<evidence type="ECO:0000256" key="7">
    <source>
        <dbReference type="ARBA" id="ARBA00023136"/>
    </source>
</evidence>
<dbReference type="PANTHER" id="PTHR22907:SF57">
    <property type="entry name" value="CUTICLIN-4"/>
    <property type="match status" value="1"/>
</dbReference>
<dbReference type="Proteomes" id="UP000095282">
    <property type="component" value="Unplaced"/>
</dbReference>
<keyword evidence="5 10" id="KW-0732">Signal</keyword>
<evidence type="ECO:0000256" key="2">
    <source>
        <dbReference type="ARBA" id="ARBA00022460"/>
    </source>
</evidence>
<organism evidence="12 13">
    <name type="scientific">Caenorhabditis tropicalis</name>
    <dbReference type="NCBI Taxonomy" id="1561998"/>
    <lineage>
        <taxon>Eukaryota</taxon>
        <taxon>Metazoa</taxon>
        <taxon>Ecdysozoa</taxon>
        <taxon>Nematoda</taxon>
        <taxon>Chromadorea</taxon>
        <taxon>Rhabditida</taxon>
        <taxon>Rhabditina</taxon>
        <taxon>Rhabditomorpha</taxon>
        <taxon>Rhabditoidea</taxon>
        <taxon>Rhabditidae</taxon>
        <taxon>Peloderinae</taxon>
        <taxon>Caenorhabditis</taxon>
    </lineage>
</organism>
<feature type="signal peptide" evidence="10">
    <location>
        <begin position="1"/>
        <end position="19"/>
    </location>
</feature>
<dbReference type="InterPro" id="IPR056953">
    <property type="entry name" value="CUT_N"/>
</dbReference>
<feature type="domain" description="ZP" evidence="11">
    <location>
        <begin position="109"/>
        <end position="347"/>
    </location>
</feature>
<keyword evidence="3" id="KW-1003">Cell membrane</keyword>
<dbReference type="GO" id="GO:0042302">
    <property type="term" value="F:structural constituent of cuticle"/>
    <property type="evidence" value="ECO:0007669"/>
    <property type="project" value="UniProtKB-KW"/>
</dbReference>
<evidence type="ECO:0000313" key="12">
    <source>
        <dbReference type="Proteomes" id="UP000095282"/>
    </source>
</evidence>
<protein>
    <submittedName>
        <fullName evidence="13">ZP domain-containing protein</fullName>
    </submittedName>
</protein>
<accession>A0A1I7UG80</accession>
<evidence type="ECO:0000256" key="10">
    <source>
        <dbReference type="SAM" id="SignalP"/>
    </source>
</evidence>
<sequence length="588" mass="64340">MGHFIGLLIAFLLPTVSFCGYSTAPSSTVSIDNSLIGYPTRPANYPVASSRYPIPTTQAPASYPSSPAPPPPGANIDNSYPEPQPIYISGTPDNAAVPYIRLGREPEVVCETSSISLLFKTRNSFNGKVFVKGYVSEPSCMSVGDGKTAHRFEVRHDSCGVRRQREINGVVISATVIISFHSIFITKVDRAYRVSCFYVEGTKKVHNHVDISALTTQLLESQTQLPVCRYEIMNEAGGSPIKYARIGDQVYHKWTCVAELENVYCMKVHSCTVYDGQGGPPVTVIDANGCSVDGVILQNLEYTSDLTAGKTAPVFKFADKAGLYFNCQIQLTIKDVNYGCANTVSLEIQEVKQVFLQQPQCPSSQYVVEPAQKTTETAEPYPYDSHESGYPTRPANYPVASSRYPIPTTQAPASYPSSPAPPPPGANIDNSYPEPQPIYISGTPDNAYDAIVGYNDTEQPFTTSAAYTEDGVYSRLIKRNVVESSDQTESKNKKKPVTVGDIDLPERGILVFGLEEMEDGETANGGDHGATRALREARNSQEKTCFSTTRMYFTLVLLCILFAATVVVFIVIVQKQRQILAQTAFFKP</sequence>
<evidence type="ECO:0000313" key="13">
    <source>
        <dbReference type="WBParaSite" id="Csp11.Scaffold629.g9010.t1"/>
    </source>
</evidence>
<feature type="transmembrane region" description="Helical" evidence="9">
    <location>
        <begin position="551"/>
        <end position="573"/>
    </location>
</feature>
<dbReference type="InterPro" id="IPR051962">
    <property type="entry name" value="Cuticlin"/>
</dbReference>
<name>A0A1I7UG80_9PELO</name>
<evidence type="ECO:0000256" key="4">
    <source>
        <dbReference type="ARBA" id="ARBA00022692"/>
    </source>
</evidence>
<dbReference type="eggNOG" id="ENOG502RXCC">
    <property type="taxonomic scope" value="Eukaryota"/>
</dbReference>
<feature type="region of interest" description="Disordered" evidence="8">
    <location>
        <begin position="56"/>
        <end position="77"/>
    </location>
</feature>
<comment type="subcellular location">
    <subcellularLocation>
        <location evidence="1">Cell membrane</location>
        <topology evidence="1">Single-pass type I membrane protein</topology>
    </subcellularLocation>
</comment>
<keyword evidence="2" id="KW-0193">Cuticle</keyword>